<name>A0A6G1EPR6_9ORYZ</name>
<organism evidence="1 2">
    <name type="scientific">Oryza meyeriana var. granulata</name>
    <dbReference type="NCBI Taxonomy" id="110450"/>
    <lineage>
        <taxon>Eukaryota</taxon>
        <taxon>Viridiplantae</taxon>
        <taxon>Streptophyta</taxon>
        <taxon>Embryophyta</taxon>
        <taxon>Tracheophyta</taxon>
        <taxon>Spermatophyta</taxon>
        <taxon>Magnoliopsida</taxon>
        <taxon>Liliopsida</taxon>
        <taxon>Poales</taxon>
        <taxon>Poaceae</taxon>
        <taxon>BOP clade</taxon>
        <taxon>Oryzoideae</taxon>
        <taxon>Oryzeae</taxon>
        <taxon>Oryzinae</taxon>
        <taxon>Oryza</taxon>
        <taxon>Oryza meyeriana</taxon>
    </lineage>
</organism>
<evidence type="ECO:0000313" key="1">
    <source>
        <dbReference type="EMBL" id="KAF0926643.1"/>
    </source>
</evidence>
<protein>
    <submittedName>
        <fullName evidence="1">Uncharacterized protein</fullName>
    </submittedName>
</protein>
<accession>A0A6G1EPR6</accession>
<gene>
    <name evidence="1" type="ORF">E2562_026999</name>
</gene>
<sequence length="63" mass="6666">MSSWLRSAVSRAGRSGVARAVRGYADAVAHHAGQAVADILHDRTVKAPRLLPRPAGLLPPLPF</sequence>
<reference evidence="1 2" key="1">
    <citation type="submission" date="2019-11" db="EMBL/GenBank/DDBJ databases">
        <title>Whole genome sequence of Oryza granulata.</title>
        <authorList>
            <person name="Li W."/>
        </authorList>
    </citation>
    <scope>NUCLEOTIDE SEQUENCE [LARGE SCALE GENOMIC DNA]</scope>
    <source>
        <strain evidence="2">cv. Menghai</strain>
        <tissue evidence="1">Leaf</tissue>
    </source>
</reference>
<evidence type="ECO:0000313" key="2">
    <source>
        <dbReference type="Proteomes" id="UP000479710"/>
    </source>
</evidence>
<proteinExistence type="predicted"/>
<dbReference type="AlphaFoldDB" id="A0A6G1EPR6"/>
<keyword evidence="2" id="KW-1185">Reference proteome</keyword>
<comment type="caution">
    <text evidence="1">The sequence shown here is derived from an EMBL/GenBank/DDBJ whole genome shotgun (WGS) entry which is preliminary data.</text>
</comment>
<dbReference type="Proteomes" id="UP000479710">
    <property type="component" value="Unassembled WGS sequence"/>
</dbReference>
<dbReference type="EMBL" id="SPHZ02000003">
    <property type="protein sequence ID" value="KAF0926643.1"/>
    <property type="molecule type" value="Genomic_DNA"/>
</dbReference>